<dbReference type="Pfam" id="PF13932">
    <property type="entry name" value="SAM_GIDA_C"/>
    <property type="match status" value="1"/>
</dbReference>
<protein>
    <recommendedName>
        <fullName evidence="4 12">tRNA uridine 5-carboxymethylaminomethyl modification enzyme MnmG</fullName>
    </recommendedName>
    <alternativeName>
        <fullName evidence="11 12">Glucose-inhibited division protein A</fullName>
    </alternativeName>
</protein>
<dbReference type="PROSITE" id="PS01281">
    <property type="entry name" value="GIDA_2"/>
    <property type="match status" value="1"/>
</dbReference>
<dbReference type="InterPro" id="IPR002218">
    <property type="entry name" value="MnmG-rel"/>
</dbReference>
<dbReference type="PANTHER" id="PTHR11806:SF0">
    <property type="entry name" value="PROTEIN MTO1 HOMOLOG, MITOCHONDRIAL"/>
    <property type="match status" value="1"/>
</dbReference>
<evidence type="ECO:0000256" key="2">
    <source>
        <dbReference type="ARBA" id="ARBA00003717"/>
    </source>
</evidence>
<dbReference type="PANTHER" id="PTHR11806">
    <property type="entry name" value="GLUCOSE INHIBITED DIVISION PROTEIN A"/>
    <property type="match status" value="1"/>
</dbReference>
<dbReference type="EMBL" id="JH597773">
    <property type="protein sequence ID" value="EHQ08000.1"/>
    <property type="molecule type" value="Genomic_DNA"/>
</dbReference>
<evidence type="ECO:0000256" key="7">
    <source>
        <dbReference type="ARBA" id="ARBA00022694"/>
    </source>
</evidence>
<dbReference type="Gene3D" id="1.10.150.570">
    <property type="entry name" value="GidA associated domain, C-terminal subdomain"/>
    <property type="match status" value="1"/>
</dbReference>
<dbReference type="InterPro" id="IPR004416">
    <property type="entry name" value="MnmG"/>
</dbReference>
<evidence type="ECO:0000256" key="12">
    <source>
        <dbReference type="HAMAP-Rule" id="MF_00129"/>
    </source>
</evidence>
<dbReference type="Pfam" id="PF21680">
    <property type="entry name" value="GIDA_C_1st"/>
    <property type="match status" value="1"/>
</dbReference>
<evidence type="ECO:0000259" key="13">
    <source>
        <dbReference type="SMART" id="SM01228"/>
    </source>
</evidence>
<comment type="subcellular location">
    <subcellularLocation>
        <location evidence="12">Cytoplasm</location>
    </subcellularLocation>
</comment>
<reference evidence="14 15" key="1">
    <citation type="submission" date="2011-10" db="EMBL/GenBank/DDBJ databases">
        <title>The Improved High-Quality Draft genome of Leptonema illini DSM 21528.</title>
        <authorList>
            <consortium name="US DOE Joint Genome Institute (JGI-PGF)"/>
            <person name="Lucas S."/>
            <person name="Copeland A."/>
            <person name="Lapidus A."/>
            <person name="Glavina del Rio T."/>
            <person name="Dalin E."/>
            <person name="Tice H."/>
            <person name="Bruce D."/>
            <person name="Goodwin L."/>
            <person name="Pitluck S."/>
            <person name="Peters L."/>
            <person name="Mikhailova N."/>
            <person name="Held B."/>
            <person name="Kyrpides N."/>
            <person name="Mavromatis K."/>
            <person name="Ivanova N."/>
            <person name="Markowitz V."/>
            <person name="Cheng J.-F."/>
            <person name="Hugenholtz P."/>
            <person name="Woyke T."/>
            <person name="Wu D."/>
            <person name="Gronow S."/>
            <person name="Wellnitz S."/>
            <person name="Brambilla E.-M."/>
            <person name="Klenk H.-P."/>
            <person name="Eisen J.A."/>
        </authorList>
    </citation>
    <scope>NUCLEOTIDE SEQUENCE [LARGE SCALE GENOMIC DNA]</scope>
    <source>
        <strain evidence="14 15">DSM 21528</strain>
    </source>
</reference>
<feature type="binding site" evidence="12">
    <location>
        <begin position="297"/>
        <end position="311"/>
    </location>
    <ligand>
        <name>NAD(+)</name>
        <dbReference type="ChEBI" id="CHEBI:57540"/>
    </ligand>
</feature>
<dbReference type="SMART" id="SM01228">
    <property type="entry name" value="GIDA_assoc_3"/>
    <property type="match status" value="1"/>
</dbReference>
<feature type="domain" description="tRNA uridine 5-carboxymethylaminomethyl modification enzyme C-terminal subdomain" evidence="13">
    <location>
        <begin position="571"/>
        <end position="642"/>
    </location>
</feature>
<comment type="function">
    <text evidence="2 12">NAD-binding protein involved in the addition of a carboxymethylaminomethyl (cmnm) group at the wobble position (U34) of certain tRNAs, forming tRNA-cmnm(5)s(2)U34.</text>
</comment>
<evidence type="ECO:0000256" key="11">
    <source>
        <dbReference type="ARBA" id="ARBA00031800"/>
    </source>
</evidence>
<comment type="caution">
    <text evidence="12">Lacks conserved residue(s) required for the propagation of feature annotation.</text>
</comment>
<comment type="cofactor">
    <cofactor evidence="1 12">
        <name>FAD</name>
        <dbReference type="ChEBI" id="CHEBI:57692"/>
    </cofactor>
</comment>
<keyword evidence="5 12" id="KW-0963">Cytoplasm</keyword>
<gene>
    <name evidence="12" type="primary">mnmG</name>
    <name evidence="12" type="synonym">gidA</name>
    <name evidence="14" type="ORF">Lepil_3341</name>
</gene>
<dbReference type="NCBIfam" id="TIGR00136">
    <property type="entry name" value="mnmG_gidA"/>
    <property type="match status" value="1"/>
</dbReference>
<keyword evidence="15" id="KW-1185">Reference proteome</keyword>
<evidence type="ECO:0000256" key="3">
    <source>
        <dbReference type="ARBA" id="ARBA00007653"/>
    </source>
</evidence>
<evidence type="ECO:0000256" key="5">
    <source>
        <dbReference type="ARBA" id="ARBA00022490"/>
    </source>
</evidence>
<dbReference type="HAMAP" id="MF_00129">
    <property type="entry name" value="MnmG_GidA"/>
    <property type="match status" value="1"/>
</dbReference>
<evidence type="ECO:0000313" key="15">
    <source>
        <dbReference type="Proteomes" id="UP000005737"/>
    </source>
</evidence>
<dbReference type="InterPro" id="IPR020595">
    <property type="entry name" value="MnmG-rel_CS"/>
</dbReference>
<comment type="similarity">
    <text evidence="3 12">Belongs to the MnmG family.</text>
</comment>
<dbReference type="HOGENOM" id="CLU_007831_2_2_12"/>
<dbReference type="GO" id="GO:0002098">
    <property type="term" value="P:tRNA wobble uridine modification"/>
    <property type="evidence" value="ECO:0007669"/>
    <property type="project" value="InterPro"/>
</dbReference>
<keyword evidence="6 12" id="KW-0285">Flavoprotein</keyword>
<dbReference type="GO" id="GO:0030488">
    <property type="term" value="P:tRNA methylation"/>
    <property type="evidence" value="ECO:0007669"/>
    <property type="project" value="TreeGrafter"/>
</dbReference>
<dbReference type="PROSITE" id="PS01280">
    <property type="entry name" value="GIDA_1"/>
    <property type="match status" value="1"/>
</dbReference>
<evidence type="ECO:0000256" key="8">
    <source>
        <dbReference type="ARBA" id="ARBA00022827"/>
    </source>
</evidence>
<feature type="binding site" evidence="12">
    <location>
        <begin position="38"/>
        <end position="43"/>
    </location>
    <ligand>
        <name>FAD</name>
        <dbReference type="ChEBI" id="CHEBI:57692"/>
    </ligand>
</feature>
<dbReference type="FunFam" id="3.50.50.60:FF:000010">
    <property type="entry name" value="tRNA uridine 5-carboxymethylaminomethyl modification enzyme MnmG"/>
    <property type="match status" value="1"/>
</dbReference>
<dbReference type="GO" id="GO:0005829">
    <property type="term" value="C:cytosol"/>
    <property type="evidence" value="ECO:0007669"/>
    <property type="project" value="TreeGrafter"/>
</dbReference>
<comment type="subunit">
    <text evidence="10 12">Homodimer. Heterotetramer of two MnmE and two MnmG subunits.</text>
</comment>
<evidence type="ECO:0000313" key="14">
    <source>
        <dbReference type="EMBL" id="EHQ08000.1"/>
    </source>
</evidence>
<evidence type="ECO:0000256" key="10">
    <source>
        <dbReference type="ARBA" id="ARBA00025948"/>
    </source>
</evidence>
<dbReference type="Gene3D" id="1.10.10.1800">
    <property type="entry name" value="tRNA uridine 5-carboxymethylaminomethyl modification enzyme MnmG/GidA"/>
    <property type="match status" value="1"/>
</dbReference>
<proteinExistence type="inferred from homology"/>
<evidence type="ECO:0000256" key="6">
    <source>
        <dbReference type="ARBA" id="ARBA00022630"/>
    </source>
</evidence>
<accession>H2CHC7</accession>
<evidence type="ECO:0000256" key="9">
    <source>
        <dbReference type="ARBA" id="ARBA00023027"/>
    </source>
</evidence>
<keyword evidence="8 12" id="KW-0274">FAD</keyword>
<keyword evidence="7 12" id="KW-0819">tRNA processing</keyword>
<name>H2CHC7_9LEPT</name>
<sequence length="652" mass="73129">MSEKSTYLVLSLPPFQASLFMNEQNPVIPSRFDVVVVGGGHAGAEAAYACAKGGLQTVLISMNLDTLGQMSCNPAIGGIAKGHMVREIDALGGIMGRVIDETGIHFKMLNRSKGPAVWAPRAQAEKKAYQNVVKWTLEETPNLSLRQDTVNSLLIENDAVVGVVTGRGHEIAGRAVILTTGTFLNGLIHIGEYQAKSGRISESSAIGLSDCLAHYGFALGRLKTGTPPRVLKKSIDFSKTEVQPPDEIPQPFSYATQAIRQQQIDCYITYTNAEAHRLILDNLDRAPMYSGQIQSTGPRYCPSIEDKVVRFTDRERHHIFIEPEGIRTGEVYLNGVSTSLPEEIQWKLIRSCRGLEEAEIMKPGYAVEYDYVDPRELGPDLQTKKIRHLYFAGQINGTTGYEEAAAQGLMAGINVLRSLRGEAPFVLSRGEAYIGVLVDDLVYKGVEDPYRMFTSRAEHRLLLRQDNADRRLMKYGHELGLITDDDFARMVDRYARIEGIRKKIYATGMRPLPEFDALLAEKGIPRTDQMFGKTVDSFLRRPEVQLEDVQVFVPEVMQLDEDHRRILEMEVKYEGYVKREMENIERREKARQIVIPADFDYDSLTAMKKEAREKLKRLRPVDLDAASRISGVDPPDIDLIHMRLLQLSGRNA</sequence>
<dbReference type="STRING" id="183.GCA_002009735_03380"/>
<evidence type="ECO:0000256" key="1">
    <source>
        <dbReference type="ARBA" id="ARBA00001974"/>
    </source>
</evidence>
<dbReference type="GO" id="GO:0050660">
    <property type="term" value="F:flavin adenine dinucleotide binding"/>
    <property type="evidence" value="ECO:0007669"/>
    <property type="project" value="UniProtKB-UniRule"/>
</dbReference>
<dbReference type="FunFam" id="3.50.50.60:FF:000002">
    <property type="entry name" value="tRNA uridine 5-carboxymethylaminomethyl modification enzyme MnmG"/>
    <property type="match status" value="1"/>
</dbReference>
<dbReference type="InterPro" id="IPR036188">
    <property type="entry name" value="FAD/NAD-bd_sf"/>
</dbReference>
<dbReference type="InterPro" id="IPR026904">
    <property type="entry name" value="MnmG_C"/>
</dbReference>
<dbReference type="SUPFAM" id="SSF51905">
    <property type="entry name" value="FAD/NAD(P)-binding domain"/>
    <property type="match status" value="1"/>
</dbReference>
<dbReference type="InterPro" id="IPR047001">
    <property type="entry name" value="MnmG_C_subdom"/>
</dbReference>
<dbReference type="InterPro" id="IPR040131">
    <property type="entry name" value="MnmG_N"/>
</dbReference>
<organism evidence="14 15">
    <name type="scientific">Leptonema illini DSM 21528</name>
    <dbReference type="NCBI Taxonomy" id="929563"/>
    <lineage>
        <taxon>Bacteria</taxon>
        <taxon>Pseudomonadati</taxon>
        <taxon>Spirochaetota</taxon>
        <taxon>Spirochaetia</taxon>
        <taxon>Leptospirales</taxon>
        <taxon>Leptospiraceae</taxon>
        <taxon>Leptonema</taxon>
    </lineage>
</organism>
<dbReference type="InterPro" id="IPR049312">
    <property type="entry name" value="GIDA_C_N"/>
</dbReference>
<dbReference type="InterPro" id="IPR044920">
    <property type="entry name" value="MnmG_C_subdom_sf"/>
</dbReference>
<dbReference type="AlphaFoldDB" id="H2CHC7"/>
<dbReference type="Gene3D" id="3.50.50.60">
    <property type="entry name" value="FAD/NAD(P)-binding domain"/>
    <property type="match status" value="2"/>
</dbReference>
<evidence type="ECO:0000256" key="4">
    <source>
        <dbReference type="ARBA" id="ARBA00020461"/>
    </source>
</evidence>
<dbReference type="Proteomes" id="UP000005737">
    <property type="component" value="Unassembled WGS sequence"/>
</dbReference>
<dbReference type="Pfam" id="PF01134">
    <property type="entry name" value="GIDA"/>
    <property type="match status" value="1"/>
</dbReference>
<keyword evidence="9 12" id="KW-0520">NAD</keyword>